<evidence type="ECO:0000313" key="1">
    <source>
        <dbReference type="EMBL" id="WIX05579.1"/>
    </source>
</evidence>
<dbReference type="AlphaFoldDB" id="A0AAJ6GS19"/>
<organism evidence="1 2">
    <name type="scientific">Xanthomonas oryzae pv. leersiae</name>
    <dbReference type="NCBI Taxonomy" id="3112258"/>
    <lineage>
        <taxon>Bacteria</taxon>
        <taxon>Pseudomonadati</taxon>
        <taxon>Pseudomonadota</taxon>
        <taxon>Gammaproteobacteria</taxon>
        <taxon>Lysobacterales</taxon>
        <taxon>Lysobacteraceae</taxon>
        <taxon>Xanthomonas</taxon>
    </lineage>
</organism>
<dbReference type="Proteomes" id="UP001228059">
    <property type="component" value="Chromosome"/>
</dbReference>
<accession>A0AAJ6GS19</accession>
<gene>
    <name evidence="1" type="ORF">QN060_15315</name>
</gene>
<proteinExistence type="predicted"/>
<sequence>MRPLAAALATLAIRCRPIPLLLVLVLVLVLCSLPLSAAAVRRVDGDAFDGDSGALRYRESHWLLDDGGRLVLYRCPDGRPFARKQVDGGGTSPDFSLIDGRDGYREGVRHRDGVREMFQLAPGKPERRTTLPPGAGARVIDAGFDTYLRAQWDAIASAPQKVDFVLPSLQRQLGFRVERMGDAAGQRRFRISLDAWYAAAVPSLEVRYSIADKRLLEFRGVGNLRDANGRYPHVRIVFPDTAARAASAEELRQAREQPLTTSCSAP</sequence>
<name>A0AAJ6GS19_9XANT</name>
<protein>
    <submittedName>
        <fullName evidence="1">Uncharacterized protein</fullName>
    </submittedName>
</protein>
<dbReference type="EMBL" id="CP127225">
    <property type="protein sequence ID" value="WIX05579.1"/>
    <property type="molecule type" value="Genomic_DNA"/>
</dbReference>
<reference evidence="1 2" key="1">
    <citation type="submission" date="2023-05" db="EMBL/GenBank/DDBJ databases">
        <title>Complete Genome Resource of Xanthomonas oryzae pv. leersiae Strain YNJC Isolated From Plateau Japonica Rice in Southwest China.</title>
        <authorList>
            <person name="Aa X."/>
            <person name="Mei L."/>
            <person name="Liu P."/>
            <person name="Yang Y."/>
            <person name="Tang C."/>
            <person name="Zhang F."/>
            <person name="Dong C."/>
            <person name="Wang B."/>
            <person name="Chen X."/>
            <person name="Dai L."/>
        </authorList>
    </citation>
    <scope>NUCLEOTIDE SEQUENCE [LARGE SCALE GENOMIC DNA]</scope>
    <source>
        <strain evidence="1 2">YNJC</strain>
    </source>
</reference>
<dbReference type="RefSeq" id="WP_285956576.1">
    <property type="nucleotide sequence ID" value="NZ_CP127225.1"/>
</dbReference>
<evidence type="ECO:0000313" key="2">
    <source>
        <dbReference type="Proteomes" id="UP001228059"/>
    </source>
</evidence>